<protein>
    <submittedName>
        <fullName evidence="8">MFS transporter</fullName>
    </submittedName>
</protein>
<feature type="domain" description="Major facilitator superfamily (MFS) profile" evidence="7">
    <location>
        <begin position="9"/>
        <end position="415"/>
    </location>
</feature>
<proteinExistence type="predicted"/>
<feature type="transmembrane region" description="Helical" evidence="6">
    <location>
        <begin position="161"/>
        <end position="183"/>
    </location>
</feature>
<dbReference type="SUPFAM" id="SSF103473">
    <property type="entry name" value="MFS general substrate transporter"/>
    <property type="match status" value="1"/>
</dbReference>
<evidence type="ECO:0000259" key="7">
    <source>
        <dbReference type="PROSITE" id="PS50850"/>
    </source>
</evidence>
<gene>
    <name evidence="8" type="ORF">EYE40_05195</name>
</gene>
<evidence type="ECO:0000256" key="2">
    <source>
        <dbReference type="ARBA" id="ARBA00022448"/>
    </source>
</evidence>
<feature type="transmembrane region" description="Helical" evidence="6">
    <location>
        <begin position="75"/>
        <end position="106"/>
    </location>
</feature>
<dbReference type="RefSeq" id="WP_130980952.1">
    <property type="nucleotide sequence ID" value="NZ_SISG01000001.1"/>
</dbReference>
<sequence>MNSRRAWIVFTVGVFAYVIAVLQRTSLGVAGVDATERFEVQAALLSTLAVVQLVVYAALQVPVGVILDRVGPRRLILIGAALMAIGQITMALAPNIVVAIIGRILVGAGDAMTFVPVSKLVASWFSGRTLPFLTQSMGTVGQFGQVLSAIPLSALLHQQGWTTAFIAAGSLSVLAFVLVLALVRNAPDDATRPIHTVGSSRALRLLREALARPGTQLGFWSHFVTQSSGTLFTLLWGFPFLSIGLGYGPTTAALLLTLVVATAVVAGPVLGVLSARYPYRRSNIVLGIVISMGLAWLAVLAWPGVPPMWLVIVLIVVIAIGGPGSLIGFDYARTFNPARSLGSASGVVNVGGFLATFVMMFLIGLVLDAVDKANGGTGIPEELYALDSFRLAFLVQFPVVGFGVVFLLVARRRTRRRLHEDEGITVAPLWVAIVRGWRRSS</sequence>
<dbReference type="InterPro" id="IPR011701">
    <property type="entry name" value="MFS"/>
</dbReference>
<evidence type="ECO:0000256" key="6">
    <source>
        <dbReference type="SAM" id="Phobius"/>
    </source>
</evidence>
<dbReference type="PANTHER" id="PTHR42718:SF9">
    <property type="entry name" value="MAJOR FACILITATOR SUPERFAMILY MULTIDRUG TRANSPORTER MFSC"/>
    <property type="match status" value="1"/>
</dbReference>
<dbReference type="EMBL" id="SISG01000001">
    <property type="protein sequence ID" value="TBN56842.1"/>
    <property type="molecule type" value="Genomic_DNA"/>
</dbReference>
<dbReference type="InterPro" id="IPR036259">
    <property type="entry name" value="MFS_trans_sf"/>
</dbReference>
<dbReference type="AlphaFoldDB" id="A0A4Q9GPR6"/>
<dbReference type="Proteomes" id="UP000294194">
    <property type="component" value="Unassembled WGS sequence"/>
</dbReference>
<reference evidence="9" key="1">
    <citation type="submission" date="2019-02" db="EMBL/GenBank/DDBJ databases">
        <title>Glaciihabitans arcticus sp. nov., a psychrotolerant bacterium isolated from polar soil.</title>
        <authorList>
            <person name="Dahal R.H."/>
        </authorList>
    </citation>
    <scope>NUCLEOTIDE SEQUENCE [LARGE SCALE GENOMIC DNA]</scope>
    <source>
        <strain evidence="9">RP-3-7</strain>
    </source>
</reference>
<evidence type="ECO:0000256" key="1">
    <source>
        <dbReference type="ARBA" id="ARBA00004651"/>
    </source>
</evidence>
<evidence type="ECO:0000256" key="5">
    <source>
        <dbReference type="ARBA" id="ARBA00023136"/>
    </source>
</evidence>
<dbReference type="GO" id="GO:0022857">
    <property type="term" value="F:transmembrane transporter activity"/>
    <property type="evidence" value="ECO:0007669"/>
    <property type="project" value="InterPro"/>
</dbReference>
<keyword evidence="4 6" id="KW-1133">Transmembrane helix</keyword>
<keyword evidence="9" id="KW-1185">Reference proteome</keyword>
<evidence type="ECO:0000313" key="8">
    <source>
        <dbReference type="EMBL" id="TBN56842.1"/>
    </source>
</evidence>
<keyword evidence="5 6" id="KW-0472">Membrane</keyword>
<dbReference type="Gene3D" id="1.20.1250.20">
    <property type="entry name" value="MFS general substrate transporter like domains"/>
    <property type="match status" value="2"/>
</dbReference>
<feature type="transmembrane region" description="Helical" evidence="6">
    <location>
        <begin position="253"/>
        <end position="272"/>
    </location>
</feature>
<dbReference type="Pfam" id="PF07690">
    <property type="entry name" value="MFS_1"/>
    <property type="match status" value="1"/>
</dbReference>
<dbReference type="GO" id="GO:0005886">
    <property type="term" value="C:plasma membrane"/>
    <property type="evidence" value="ECO:0007669"/>
    <property type="project" value="UniProtKB-SubCell"/>
</dbReference>
<feature type="transmembrane region" description="Helical" evidence="6">
    <location>
        <begin position="7"/>
        <end position="23"/>
    </location>
</feature>
<dbReference type="InterPro" id="IPR020846">
    <property type="entry name" value="MFS_dom"/>
</dbReference>
<feature type="transmembrane region" description="Helical" evidence="6">
    <location>
        <begin position="308"/>
        <end position="329"/>
    </location>
</feature>
<accession>A0A4Q9GPR6</accession>
<feature type="transmembrane region" description="Helical" evidence="6">
    <location>
        <begin position="284"/>
        <end position="302"/>
    </location>
</feature>
<comment type="caution">
    <text evidence="8">The sequence shown here is derived from an EMBL/GenBank/DDBJ whole genome shotgun (WGS) entry which is preliminary data.</text>
</comment>
<feature type="transmembrane region" description="Helical" evidence="6">
    <location>
        <begin position="229"/>
        <end position="247"/>
    </location>
</feature>
<dbReference type="CDD" id="cd06174">
    <property type="entry name" value="MFS"/>
    <property type="match status" value="1"/>
</dbReference>
<feature type="transmembrane region" description="Helical" evidence="6">
    <location>
        <begin position="391"/>
        <end position="410"/>
    </location>
</feature>
<feature type="transmembrane region" description="Helical" evidence="6">
    <location>
        <begin position="43"/>
        <end position="63"/>
    </location>
</feature>
<comment type="subcellular location">
    <subcellularLocation>
        <location evidence="1">Cell membrane</location>
        <topology evidence="1">Multi-pass membrane protein</topology>
    </subcellularLocation>
</comment>
<organism evidence="8 9">
    <name type="scientific">Glaciihabitans arcticus</name>
    <dbReference type="NCBI Taxonomy" id="2668039"/>
    <lineage>
        <taxon>Bacteria</taxon>
        <taxon>Bacillati</taxon>
        <taxon>Actinomycetota</taxon>
        <taxon>Actinomycetes</taxon>
        <taxon>Micrococcales</taxon>
        <taxon>Microbacteriaceae</taxon>
        <taxon>Glaciihabitans</taxon>
    </lineage>
</organism>
<name>A0A4Q9GPR6_9MICO</name>
<evidence type="ECO:0000313" key="9">
    <source>
        <dbReference type="Proteomes" id="UP000294194"/>
    </source>
</evidence>
<feature type="transmembrane region" description="Helical" evidence="6">
    <location>
        <begin position="341"/>
        <end position="367"/>
    </location>
</feature>
<dbReference type="PROSITE" id="PS50850">
    <property type="entry name" value="MFS"/>
    <property type="match status" value="1"/>
</dbReference>
<evidence type="ECO:0000256" key="4">
    <source>
        <dbReference type="ARBA" id="ARBA00022989"/>
    </source>
</evidence>
<keyword evidence="2" id="KW-0813">Transport</keyword>
<dbReference type="PANTHER" id="PTHR42718">
    <property type="entry name" value="MAJOR FACILITATOR SUPERFAMILY MULTIDRUG TRANSPORTER MFSC"/>
    <property type="match status" value="1"/>
</dbReference>
<evidence type="ECO:0000256" key="3">
    <source>
        <dbReference type="ARBA" id="ARBA00022692"/>
    </source>
</evidence>
<keyword evidence="3 6" id="KW-0812">Transmembrane</keyword>